<dbReference type="Pfam" id="PF25967">
    <property type="entry name" value="RND-MFP_C"/>
    <property type="match status" value="1"/>
</dbReference>
<sequence>MLLGKIIKNHRILIASILILGLSGVIFFYYSNDNTIHADEKKVKVKIMHPLQQDISLSYKYVGTVKAEDEIKIQSNISGKIKEKYVKGGQYVRQGQALYEIDSRQYESALLSARAALEQSKAILHNAEIDLARDEKLLASSAVSEQKVTTQQSQVRQNNAVVAANEALVKKAQEDLDDTVVYAPISGRLDLKDVPAGTYAAAGSTTLATVGTSDPTNVQFNISENEYLKTISEWNDEGENKTVNLILSNGKEYPLPGSIFAVDRSLTENTGSLTVKALFPNPDNDLLPGMFARVRISGPVIPNAILVPQRAVQQLLDKAFVNIVNNNGEAEAREVKLGDKVGSYYIIEEGIKAEDQIIVEGLVKIEDGTNVEASAVIPEEMGFSLTEDTETNMDS</sequence>
<evidence type="ECO:0000259" key="4">
    <source>
        <dbReference type="Pfam" id="PF25876"/>
    </source>
</evidence>
<evidence type="ECO:0000259" key="7">
    <source>
        <dbReference type="Pfam" id="PF25967"/>
    </source>
</evidence>
<dbReference type="Proteomes" id="UP001239167">
    <property type="component" value="Unassembled WGS sequence"/>
</dbReference>
<keyword evidence="9" id="KW-1185">Reference proteome</keyword>
<evidence type="ECO:0000256" key="1">
    <source>
        <dbReference type="ARBA" id="ARBA00004196"/>
    </source>
</evidence>
<comment type="similarity">
    <text evidence="2">Belongs to the membrane fusion protein (MFP) (TC 8.A.1) family.</text>
</comment>
<dbReference type="Gene3D" id="2.40.30.170">
    <property type="match status" value="1"/>
</dbReference>
<dbReference type="Pfam" id="PF25917">
    <property type="entry name" value="BSH_RND"/>
    <property type="match status" value="1"/>
</dbReference>
<keyword evidence="3" id="KW-0812">Transmembrane</keyword>
<gene>
    <name evidence="8" type="ORF">J2S01_000025</name>
</gene>
<dbReference type="InterPro" id="IPR058625">
    <property type="entry name" value="MdtA-like_BSH"/>
</dbReference>
<keyword evidence="3" id="KW-0472">Membrane</keyword>
<evidence type="ECO:0000313" key="8">
    <source>
        <dbReference type="EMBL" id="MDQ0202340.1"/>
    </source>
</evidence>
<dbReference type="InterPro" id="IPR006143">
    <property type="entry name" value="RND_pump_MFP"/>
</dbReference>
<dbReference type="SUPFAM" id="SSF111369">
    <property type="entry name" value="HlyD-like secretion proteins"/>
    <property type="match status" value="1"/>
</dbReference>
<dbReference type="Gene3D" id="1.10.287.470">
    <property type="entry name" value="Helix hairpin bin"/>
    <property type="match status" value="1"/>
</dbReference>
<dbReference type="NCBIfam" id="TIGR01730">
    <property type="entry name" value="RND_mfp"/>
    <property type="match status" value="1"/>
</dbReference>
<reference evidence="8 9" key="1">
    <citation type="submission" date="2023-07" db="EMBL/GenBank/DDBJ databases">
        <title>Genomic Encyclopedia of Type Strains, Phase IV (KMG-IV): sequencing the most valuable type-strain genomes for metagenomic binning, comparative biology and taxonomic classification.</title>
        <authorList>
            <person name="Goeker M."/>
        </authorList>
    </citation>
    <scope>NUCLEOTIDE SEQUENCE [LARGE SCALE GENOMIC DNA]</scope>
    <source>
        <strain evidence="8 9">DSM 16980</strain>
    </source>
</reference>
<dbReference type="RefSeq" id="WP_307222189.1">
    <property type="nucleotide sequence ID" value="NZ_CP116940.1"/>
</dbReference>
<protein>
    <submittedName>
        <fullName evidence="8">Membrane fusion protein (Multidrug efflux system)</fullName>
    </submittedName>
</protein>
<feature type="domain" description="Multidrug resistance protein MdtA-like barrel-sandwich hybrid" evidence="5">
    <location>
        <begin position="71"/>
        <end position="209"/>
    </location>
</feature>
<dbReference type="Gene3D" id="2.40.50.100">
    <property type="match status" value="1"/>
</dbReference>
<evidence type="ECO:0000259" key="5">
    <source>
        <dbReference type="Pfam" id="PF25917"/>
    </source>
</evidence>
<dbReference type="InterPro" id="IPR058626">
    <property type="entry name" value="MdtA-like_b-barrel"/>
</dbReference>
<evidence type="ECO:0000256" key="2">
    <source>
        <dbReference type="ARBA" id="ARBA00009477"/>
    </source>
</evidence>
<dbReference type="Pfam" id="PF25876">
    <property type="entry name" value="HH_MFP_RND"/>
    <property type="match status" value="1"/>
</dbReference>
<accession>A0ABT9Y3E4</accession>
<proteinExistence type="inferred from homology"/>
<comment type="subcellular location">
    <subcellularLocation>
        <location evidence="1">Cell envelope</location>
    </subcellularLocation>
</comment>
<keyword evidence="3" id="KW-1133">Transmembrane helix</keyword>
<dbReference type="EMBL" id="JAUSUE010000001">
    <property type="protein sequence ID" value="MDQ0202340.1"/>
    <property type="molecule type" value="Genomic_DNA"/>
</dbReference>
<feature type="domain" description="Multidrug resistance protein MdtA-like beta-barrel" evidence="6">
    <location>
        <begin position="215"/>
        <end position="297"/>
    </location>
</feature>
<feature type="transmembrane region" description="Helical" evidence="3">
    <location>
        <begin position="12"/>
        <end position="30"/>
    </location>
</feature>
<evidence type="ECO:0000313" key="9">
    <source>
        <dbReference type="Proteomes" id="UP001239167"/>
    </source>
</evidence>
<dbReference type="Pfam" id="PF25944">
    <property type="entry name" value="Beta-barrel_RND"/>
    <property type="match status" value="1"/>
</dbReference>
<evidence type="ECO:0000256" key="3">
    <source>
        <dbReference type="SAM" id="Phobius"/>
    </source>
</evidence>
<dbReference type="InterPro" id="IPR058624">
    <property type="entry name" value="MdtA-like_HH"/>
</dbReference>
<feature type="domain" description="Multidrug resistance protein MdtA-like alpha-helical hairpin" evidence="4">
    <location>
        <begin position="110"/>
        <end position="177"/>
    </location>
</feature>
<evidence type="ECO:0000259" key="6">
    <source>
        <dbReference type="Pfam" id="PF25944"/>
    </source>
</evidence>
<dbReference type="Gene3D" id="2.40.420.20">
    <property type="match status" value="1"/>
</dbReference>
<dbReference type="InterPro" id="IPR058627">
    <property type="entry name" value="MdtA-like_C"/>
</dbReference>
<dbReference type="PANTHER" id="PTHR30158">
    <property type="entry name" value="ACRA/E-RELATED COMPONENT OF DRUG EFFLUX TRANSPORTER"/>
    <property type="match status" value="1"/>
</dbReference>
<comment type="caution">
    <text evidence="8">The sequence shown here is derived from an EMBL/GenBank/DDBJ whole genome shotgun (WGS) entry which is preliminary data.</text>
</comment>
<organism evidence="8 9">
    <name type="scientific">Pectinatus haikarae</name>
    <dbReference type="NCBI Taxonomy" id="349096"/>
    <lineage>
        <taxon>Bacteria</taxon>
        <taxon>Bacillati</taxon>
        <taxon>Bacillota</taxon>
        <taxon>Negativicutes</taxon>
        <taxon>Selenomonadales</taxon>
        <taxon>Selenomonadaceae</taxon>
        <taxon>Pectinatus</taxon>
    </lineage>
</organism>
<name>A0ABT9Y3E4_9FIRM</name>
<feature type="domain" description="Multidrug resistance protein MdtA-like C-terminal permuted SH3" evidence="7">
    <location>
        <begin position="303"/>
        <end position="362"/>
    </location>
</feature>